<dbReference type="PANTHER" id="PTHR11733">
    <property type="entry name" value="ZINC METALLOPROTEASE FAMILY M13 NEPRILYSIN-RELATED"/>
    <property type="match status" value="1"/>
</dbReference>
<dbReference type="GO" id="GO:0004222">
    <property type="term" value="F:metalloendopeptidase activity"/>
    <property type="evidence" value="ECO:0007669"/>
    <property type="project" value="InterPro"/>
</dbReference>
<evidence type="ECO:0000313" key="2">
    <source>
        <dbReference type="Proteomes" id="UP000821866"/>
    </source>
</evidence>
<dbReference type="PANTHER" id="PTHR11733:SF241">
    <property type="entry name" value="GH26575P-RELATED"/>
    <property type="match status" value="1"/>
</dbReference>
<reference evidence="1" key="1">
    <citation type="journal article" date="2020" name="Cell">
        <title>Large-Scale Comparative Analyses of Tick Genomes Elucidate Their Genetic Diversity and Vector Capacities.</title>
        <authorList>
            <consortium name="Tick Genome and Microbiome Consortium (TIGMIC)"/>
            <person name="Jia N."/>
            <person name="Wang J."/>
            <person name="Shi W."/>
            <person name="Du L."/>
            <person name="Sun Y."/>
            <person name="Zhan W."/>
            <person name="Jiang J.F."/>
            <person name="Wang Q."/>
            <person name="Zhang B."/>
            <person name="Ji P."/>
            <person name="Bell-Sakyi L."/>
            <person name="Cui X.M."/>
            <person name="Yuan T.T."/>
            <person name="Jiang B.G."/>
            <person name="Yang W.F."/>
            <person name="Lam T.T."/>
            <person name="Chang Q.C."/>
            <person name="Ding S.J."/>
            <person name="Wang X.J."/>
            <person name="Zhu J.G."/>
            <person name="Ruan X.D."/>
            <person name="Zhao L."/>
            <person name="Wei J.T."/>
            <person name="Ye R.Z."/>
            <person name="Que T.C."/>
            <person name="Du C.H."/>
            <person name="Zhou Y.H."/>
            <person name="Cheng J.X."/>
            <person name="Dai P.F."/>
            <person name="Guo W.B."/>
            <person name="Han X.H."/>
            <person name="Huang E.J."/>
            <person name="Li L.F."/>
            <person name="Wei W."/>
            <person name="Gao Y.C."/>
            <person name="Liu J.Z."/>
            <person name="Shao H.Z."/>
            <person name="Wang X."/>
            <person name="Wang C.C."/>
            <person name="Yang T.C."/>
            <person name="Huo Q.B."/>
            <person name="Li W."/>
            <person name="Chen H.Y."/>
            <person name="Chen S.E."/>
            <person name="Zhou L.G."/>
            <person name="Ni X.B."/>
            <person name="Tian J.H."/>
            <person name="Sheng Y."/>
            <person name="Liu T."/>
            <person name="Pan Y.S."/>
            <person name="Xia L.Y."/>
            <person name="Li J."/>
            <person name="Zhao F."/>
            <person name="Cao W.C."/>
        </authorList>
    </citation>
    <scope>NUCLEOTIDE SEQUENCE</scope>
    <source>
        <strain evidence="1">Rmic-2018</strain>
    </source>
</reference>
<dbReference type="Proteomes" id="UP000821866">
    <property type="component" value="Chromosome 3"/>
</dbReference>
<dbReference type="AlphaFoldDB" id="A0A9J6EAR8"/>
<sequence>MNTSVDPCSDFDRYVCSKCVYAEGDVPFTGVMGYGLKKWEDSLEDKLSHATQYIKYASHVQDVYRKCMGDVSTAESRKSIHQLKKFMRELRLPWPEAPPAGVEPLEVDLHDIGAHTINITTERWRKALQASSPQSFLLSDSVTFSTKASLKALNSIFLHHNNTALLKGLSWTFILVFCSITDRDFLTLKFGTLEIAREQRRSFCATELDAAYRWIIVSLLVTADFPRQSRDAIDASFDEITCTVVSLLKKAFSSRPNLEKALSDKVDPRGRITDSWLPAGTKATLAEKASFLGPDSCNYSDFFPEMAVTQHDRSMKVFPALSEDQLFFVVACITVCSLANVFPVELRVSCNKAVSGMPTFAKAFRCPKGGAMNGANK</sequence>
<dbReference type="SUPFAM" id="SSF55486">
    <property type="entry name" value="Metalloproteases ('zincins'), catalytic domain"/>
    <property type="match status" value="1"/>
</dbReference>
<reference evidence="1" key="2">
    <citation type="submission" date="2021-09" db="EMBL/GenBank/DDBJ databases">
        <authorList>
            <person name="Jia N."/>
            <person name="Wang J."/>
            <person name="Shi W."/>
            <person name="Du L."/>
            <person name="Sun Y."/>
            <person name="Zhan W."/>
            <person name="Jiang J."/>
            <person name="Wang Q."/>
            <person name="Zhang B."/>
            <person name="Ji P."/>
            <person name="Sakyi L.B."/>
            <person name="Cui X."/>
            <person name="Yuan T."/>
            <person name="Jiang B."/>
            <person name="Yang W."/>
            <person name="Lam T.T.-Y."/>
            <person name="Chang Q."/>
            <person name="Ding S."/>
            <person name="Wang X."/>
            <person name="Zhu J."/>
            <person name="Ruan X."/>
            <person name="Zhao L."/>
            <person name="Wei J."/>
            <person name="Que T."/>
            <person name="Du C."/>
            <person name="Cheng J."/>
            <person name="Dai P."/>
            <person name="Han X."/>
            <person name="Huang E."/>
            <person name="Gao Y."/>
            <person name="Liu J."/>
            <person name="Shao H."/>
            <person name="Ye R."/>
            <person name="Li L."/>
            <person name="Wei W."/>
            <person name="Wang X."/>
            <person name="Wang C."/>
            <person name="Huo Q."/>
            <person name="Li W."/>
            <person name="Guo W."/>
            <person name="Chen H."/>
            <person name="Chen S."/>
            <person name="Zhou L."/>
            <person name="Zhou L."/>
            <person name="Ni X."/>
            <person name="Tian J."/>
            <person name="Zhou Y."/>
            <person name="Sheng Y."/>
            <person name="Liu T."/>
            <person name="Pan Y."/>
            <person name="Xia L."/>
            <person name="Li J."/>
            <person name="Zhao F."/>
            <person name="Cao W."/>
        </authorList>
    </citation>
    <scope>NUCLEOTIDE SEQUENCE</scope>
    <source>
        <strain evidence="1">Rmic-2018</strain>
        <tissue evidence="1">Larvae</tissue>
    </source>
</reference>
<comment type="caution">
    <text evidence="1">The sequence shown here is derived from an EMBL/GenBank/DDBJ whole genome shotgun (WGS) entry which is preliminary data.</text>
</comment>
<gene>
    <name evidence="1" type="ORF">HPB51_017190</name>
</gene>
<dbReference type="GO" id="GO:0005886">
    <property type="term" value="C:plasma membrane"/>
    <property type="evidence" value="ECO:0007669"/>
    <property type="project" value="TreeGrafter"/>
</dbReference>
<dbReference type="InterPro" id="IPR042089">
    <property type="entry name" value="Peptidase_M13_dom_2"/>
</dbReference>
<name>A0A9J6EAR8_RHIMP</name>
<organism evidence="1 2">
    <name type="scientific">Rhipicephalus microplus</name>
    <name type="common">Cattle tick</name>
    <name type="synonym">Boophilus microplus</name>
    <dbReference type="NCBI Taxonomy" id="6941"/>
    <lineage>
        <taxon>Eukaryota</taxon>
        <taxon>Metazoa</taxon>
        <taxon>Ecdysozoa</taxon>
        <taxon>Arthropoda</taxon>
        <taxon>Chelicerata</taxon>
        <taxon>Arachnida</taxon>
        <taxon>Acari</taxon>
        <taxon>Parasitiformes</taxon>
        <taxon>Ixodida</taxon>
        <taxon>Ixodoidea</taxon>
        <taxon>Ixodidae</taxon>
        <taxon>Rhipicephalinae</taxon>
        <taxon>Rhipicephalus</taxon>
        <taxon>Boophilus</taxon>
    </lineage>
</organism>
<evidence type="ECO:0000313" key="1">
    <source>
        <dbReference type="EMBL" id="KAH8031418.1"/>
    </source>
</evidence>
<keyword evidence="2" id="KW-1185">Reference proteome</keyword>
<dbReference type="Gene3D" id="1.10.1380.10">
    <property type="entry name" value="Neutral endopeptidase , domain2"/>
    <property type="match status" value="1"/>
</dbReference>
<protein>
    <submittedName>
        <fullName evidence="1">Uncharacterized protein</fullName>
    </submittedName>
</protein>
<dbReference type="EMBL" id="JABSTU010000005">
    <property type="protein sequence ID" value="KAH8031418.1"/>
    <property type="molecule type" value="Genomic_DNA"/>
</dbReference>
<dbReference type="InterPro" id="IPR000718">
    <property type="entry name" value="Peptidase_M13"/>
</dbReference>
<dbReference type="GO" id="GO:0016485">
    <property type="term" value="P:protein processing"/>
    <property type="evidence" value="ECO:0007669"/>
    <property type="project" value="TreeGrafter"/>
</dbReference>
<dbReference type="InterPro" id="IPR024079">
    <property type="entry name" value="MetalloPept_cat_dom_sf"/>
</dbReference>
<dbReference type="PROSITE" id="PS51885">
    <property type="entry name" value="NEPRILYSIN"/>
    <property type="match status" value="1"/>
</dbReference>
<accession>A0A9J6EAR8</accession>
<dbReference type="Gene3D" id="3.40.390.10">
    <property type="entry name" value="Collagenase (Catalytic Domain)"/>
    <property type="match status" value="2"/>
</dbReference>
<proteinExistence type="predicted"/>